<evidence type="ECO:0000256" key="3">
    <source>
        <dbReference type="ARBA" id="ARBA00022475"/>
    </source>
</evidence>
<keyword evidence="5" id="KW-0597">Phosphoprotein</keyword>
<protein>
    <recommendedName>
        <fullName evidence="14">Sensor protein</fullName>
        <ecNumber evidence="14">2.7.13.3</ecNumber>
    </recommendedName>
</protein>
<keyword evidence="18" id="KW-1185">Reference proteome</keyword>
<keyword evidence="13 14" id="KW-0472">Membrane</keyword>
<dbReference type="Pfam" id="PF21085">
    <property type="entry name" value="CusS"/>
    <property type="match status" value="1"/>
</dbReference>
<dbReference type="SMART" id="SM00388">
    <property type="entry name" value="HisKA"/>
    <property type="match status" value="1"/>
</dbReference>
<dbReference type="EMBL" id="AMZO01000006">
    <property type="protein sequence ID" value="ELR66474.1"/>
    <property type="molecule type" value="Genomic_DNA"/>
</dbReference>
<dbReference type="InterPro" id="IPR006290">
    <property type="entry name" value="CztS_silS_copS"/>
</dbReference>
<dbReference type="Pfam" id="PF02518">
    <property type="entry name" value="HATPase_c"/>
    <property type="match status" value="1"/>
</dbReference>
<evidence type="ECO:0000259" key="15">
    <source>
        <dbReference type="PROSITE" id="PS50109"/>
    </source>
</evidence>
<comment type="caution">
    <text evidence="17">The sequence shown here is derived from an EMBL/GenBank/DDBJ whole genome shotgun (WGS) entry which is preliminary data.</text>
</comment>
<dbReference type="PRINTS" id="PR00344">
    <property type="entry name" value="BCTRLSENSOR"/>
</dbReference>
<dbReference type="PROSITE" id="PS50109">
    <property type="entry name" value="HIS_KIN"/>
    <property type="match status" value="1"/>
</dbReference>
<evidence type="ECO:0000256" key="10">
    <source>
        <dbReference type="ARBA" id="ARBA00022840"/>
    </source>
</evidence>
<comment type="function">
    <text evidence="14">Member of a two-component regulatory system.</text>
</comment>
<dbReference type="InterPro" id="IPR003594">
    <property type="entry name" value="HATPase_dom"/>
</dbReference>
<comment type="subcellular location">
    <subcellularLocation>
        <location evidence="2">Cell inner membrane</location>
        <topology evidence="2">Multi-pass membrane protein</topology>
    </subcellularLocation>
</comment>
<evidence type="ECO:0000256" key="12">
    <source>
        <dbReference type="ARBA" id="ARBA00023012"/>
    </source>
</evidence>
<feature type="transmembrane region" description="Helical" evidence="14">
    <location>
        <begin position="9"/>
        <end position="32"/>
    </location>
</feature>
<evidence type="ECO:0000256" key="9">
    <source>
        <dbReference type="ARBA" id="ARBA00022777"/>
    </source>
</evidence>
<feature type="domain" description="Histidine kinase" evidence="15">
    <location>
        <begin position="229"/>
        <end position="443"/>
    </location>
</feature>
<dbReference type="PROSITE" id="PS50885">
    <property type="entry name" value="HAMP"/>
    <property type="match status" value="1"/>
</dbReference>
<dbReference type="EC" id="2.7.13.3" evidence="14"/>
<reference evidence="17 18" key="1">
    <citation type="submission" date="2012-12" db="EMBL/GenBank/DDBJ databases">
        <title>Genome Assembly of Photobacterium sp. AK15.</title>
        <authorList>
            <person name="Khatri I."/>
            <person name="Vaidya B."/>
            <person name="Srinivas T.N.R."/>
            <person name="Subramanian S."/>
            <person name="Pinnaka A."/>
        </authorList>
    </citation>
    <scope>NUCLEOTIDE SEQUENCE [LARGE SCALE GENOMIC DNA]</scope>
    <source>
        <strain evidence="17 18">AK15</strain>
    </source>
</reference>
<proteinExistence type="predicted"/>
<dbReference type="Proteomes" id="UP000011134">
    <property type="component" value="Unassembled WGS sequence"/>
</dbReference>
<dbReference type="GO" id="GO:0005524">
    <property type="term" value="F:ATP binding"/>
    <property type="evidence" value="ECO:0007669"/>
    <property type="project" value="UniProtKB-KW"/>
</dbReference>
<evidence type="ECO:0000313" key="18">
    <source>
        <dbReference type="Proteomes" id="UP000011134"/>
    </source>
</evidence>
<dbReference type="PANTHER" id="PTHR45436:SF15">
    <property type="entry name" value="SENSOR HISTIDINE KINASE CUSS"/>
    <property type="match status" value="1"/>
</dbReference>
<keyword evidence="8 14" id="KW-0547">Nucleotide-binding</keyword>
<dbReference type="Pfam" id="PF00512">
    <property type="entry name" value="HisKA"/>
    <property type="match status" value="1"/>
</dbReference>
<keyword evidence="9 14" id="KW-0418">Kinase</keyword>
<comment type="catalytic activity">
    <reaction evidence="1 14">
        <text>ATP + protein L-histidine = ADP + protein N-phospho-L-histidine.</text>
        <dbReference type="EC" id="2.7.13.3"/>
    </reaction>
</comment>
<evidence type="ECO:0000256" key="8">
    <source>
        <dbReference type="ARBA" id="ARBA00022741"/>
    </source>
</evidence>
<keyword evidence="7 14" id="KW-0812">Transmembrane</keyword>
<dbReference type="InterPro" id="IPR005467">
    <property type="entry name" value="His_kinase_dom"/>
</dbReference>
<keyword evidence="11 14" id="KW-1133">Transmembrane helix</keyword>
<evidence type="ECO:0000256" key="6">
    <source>
        <dbReference type="ARBA" id="ARBA00022679"/>
    </source>
</evidence>
<dbReference type="InterPro" id="IPR003661">
    <property type="entry name" value="HisK_dim/P_dom"/>
</dbReference>
<dbReference type="CDD" id="cd00082">
    <property type="entry name" value="HisKA"/>
    <property type="match status" value="1"/>
</dbReference>
<sequence>MFKSLSSRLIISFFTVSILVLCALSTVTLYSLKHHFFQQDKYQLDQKFQTINTLQLQDDFIAKYGTLFELGETKLWVIKHREVIYQTQPLTLPDEFVQYHNLDSFEWQIDQNHYRAFRYHAAEPRVDVVLGIKTDHQRRFLEGFSTVLIWTTLLASMVSGVLGWVIVKHGLWPLRKLKHHMEQTSTEKLNLRLEPSQFPVELQNLVIGFNDMLSRLENDFERLSEFSSDIAHELRTPISNMMTQTQVTLAHPRTVEEYQESLISTTEELSRLAKIITDMLYLAKSEHNLLEISKIDLELHDLLEGLVDYYELAGDEKELSIELKGHATVYGDKEMLKRAVGNLISNAVRHSYDNETIKVQIASDEASTSVTVINKGETIDASYLPHLFERFYRVDKSRTHRATAGAGLGLAIARSIARIHHGDISVKSANGITSFILTIPNRTA</sequence>
<accession>L8JG29</accession>
<organism evidence="17 18">
    <name type="scientific">Photobacterium marinum</name>
    <dbReference type="NCBI Taxonomy" id="1056511"/>
    <lineage>
        <taxon>Bacteria</taxon>
        <taxon>Pseudomonadati</taxon>
        <taxon>Pseudomonadota</taxon>
        <taxon>Gammaproteobacteria</taxon>
        <taxon>Vibrionales</taxon>
        <taxon>Vibrionaceae</taxon>
        <taxon>Photobacterium</taxon>
    </lineage>
</organism>
<evidence type="ECO:0000256" key="2">
    <source>
        <dbReference type="ARBA" id="ARBA00004429"/>
    </source>
</evidence>
<evidence type="ECO:0000256" key="1">
    <source>
        <dbReference type="ARBA" id="ARBA00000085"/>
    </source>
</evidence>
<evidence type="ECO:0000256" key="11">
    <source>
        <dbReference type="ARBA" id="ARBA00022989"/>
    </source>
</evidence>
<dbReference type="PANTHER" id="PTHR45436">
    <property type="entry name" value="SENSOR HISTIDINE KINASE YKOH"/>
    <property type="match status" value="1"/>
</dbReference>
<dbReference type="CDD" id="cd00075">
    <property type="entry name" value="HATPase"/>
    <property type="match status" value="1"/>
</dbReference>
<keyword evidence="12 14" id="KW-0902">Two-component regulatory system</keyword>
<name>L8JG29_9GAMM</name>
<dbReference type="InterPro" id="IPR036097">
    <property type="entry name" value="HisK_dim/P_sf"/>
</dbReference>
<dbReference type="RefSeq" id="WP_007463129.1">
    <property type="nucleotide sequence ID" value="NZ_AMZO01000006.1"/>
</dbReference>
<evidence type="ECO:0000259" key="16">
    <source>
        <dbReference type="PROSITE" id="PS50885"/>
    </source>
</evidence>
<dbReference type="PATRIC" id="fig|1056511.3.peg.1002"/>
<dbReference type="NCBIfam" id="TIGR01386">
    <property type="entry name" value="cztS_silS_copS"/>
    <property type="match status" value="1"/>
</dbReference>
<dbReference type="AlphaFoldDB" id="L8JG29"/>
<evidence type="ECO:0000256" key="7">
    <source>
        <dbReference type="ARBA" id="ARBA00022692"/>
    </source>
</evidence>
<keyword evidence="6 14" id="KW-0808">Transferase</keyword>
<dbReference type="InterPro" id="IPR004358">
    <property type="entry name" value="Sig_transdc_His_kin-like_C"/>
</dbReference>
<dbReference type="InterPro" id="IPR036890">
    <property type="entry name" value="HATPase_C_sf"/>
</dbReference>
<evidence type="ECO:0000256" key="5">
    <source>
        <dbReference type="ARBA" id="ARBA00022553"/>
    </source>
</evidence>
<evidence type="ECO:0000256" key="4">
    <source>
        <dbReference type="ARBA" id="ARBA00022519"/>
    </source>
</evidence>
<feature type="domain" description="HAMP" evidence="16">
    <location>
        <begin position="168"/>
        <end position="221"/>
    </location>
</feature>
<dbReference type="Gene3D" id="3.30.565.10">
    <property type="entry name" value="Histidine kinase-like ATPase, C-terminal domain"/>
    <property type="match status" value="1"/>
</dbReference>
<dbReference type="SUPFAM" id="SSF47384">
    <property type="entry name" value="Homodimeric domain of signal transducing histidine kinase"/>
    <property type="match status" value="1"/>
</dbReference>
<dbReference type="GO" id="GO:0000155">
    <property type="term" value="F:phosphorelay sensor kinase activity"/>
    <property type="evidence" value="ECO:0007669"/>
    <property type="project" value="InterPro"/>
</dbReference>
<keyword evidence="10 14" id="KW-0067">ATP-binding</keyword>
<dbReference type="InterPro" id="IPR003660">
    <property type="entry name" value="HAMP_dom"/>
</dbReference>
<dbReference type="SMART" id="SM00387">
    <property type="entry name" value="HATPase_c"/>
    <property type="match status" value="1"/>
</dbReference>
<dbReference type="InterPro" id="IPR050428">
    <property type="entry name" value="TCS_sensor_his_kinase"/>
</dbReference>
<dbReference type="FunFam" id="3.30.565.10:FF:000006">
    <property type="entry name" value="Sensor histidine kinase WalK"/>
    <property type="match status" value="1"/>
</dbReference>
<dbReference type="Gene3D" id="1.10.287.130">
    <property type="match status" value="1"/>
</dbReference>
<keyword evidence="3 14" id="KW-1003">Cell membrane</keyword>
<dbReference type="GO" id="GO:0005886">
    <property type="term" value="C:plasma membrane"/>
    <property type="evidence" value="ECO:0007669"/>
    <property type="project" value="UniProtKB-SubCell"/>
</dbReference>
<gene>
    <name evidence="17" type="ORF">C942_04172</name>
</gene>
<evidence type="ECO:0000256" key="14">
    <source>
        <dbReference type="RuleBase" id="RU364088"/>
    </source>
</evidence>
<keyword evidence="4 14" id="KW-0997">Cell inner membrane</keyword>
<dbReference type="InterPro" id="IPR048590">
    <property type="entry name" value="CusS-like_sensor"/>
</dbReference>
<feature type="transmembrane region" description="Helical" evidence="14">
    <location>
        <begin position="147"/>
        <end position="167"/>
    </location>
</feature>
<evidence type="ECO:0000256" key="13">
    <source>
        <dbReference type="ARBA" id="ARBA00023136"/>
    </source>
</evidence>
<evidence type="ECO:0000313" key="17">
    <source>
        <dbReference type="EMBL" id="ELR66474.1"/>
    </source>
</evidence>
<dbReference type="OrthoDB" id="9804645at2"/>
<dbReference type="SUPFAM" id="SSF55874">
    <property type="entry name" value="ATPase domain of HSP90 chaperone/DNA topoisomerase II/histidine kinase"/>
    <property type="match status" value="1"/>
</dbReference>